<dbReference type="GO" id="GO:0005737">
    <property type="term" value="C:cytoplasm"/>
    <property type="evidence" value="ECO:0007669"/>
    <property type="project" value="TreeGrafter"/>
</dbReference>
<dbReference type="InterPro" id="IPR006099">
    <property type="entry name" value="MeMalonylCoA_mutase_a/b_cat"/>
</dbReference>
<evidence type="ECO:0000256" key="5">
    <source>
        <dbReference type="ARBA" id="ARBA00022628"/>
    </source>
</evidence>
<keyword evidence="11" id="KW-1185">Reference proteome</keyword>
<evidence type="ECO:0000313" key="11">
    <source>
        <dbReference type="Proteomes" id="UP001165042"/>
    </source>
</evidence>
<dbReference type="NCBIfam" id="TIGR00641">
    <property type="entry name" value="acid_CoA_mut_N"/>
    <property type="match status" value="1"/>
</dbReference>
<dbReference type="FunFam" id="3.40.50.280:FF:000002">
    <property type="entry name" value="Methylmalonyl-CoA mutase, mitochondrial"/>
    <property type="match status" value="1"/>
</dbReference>
<dbReference type="EMBL" id="BSSD01000013">
    <property type="protein sequence ID" value="GLW95417.1"/>
    <property type="molecule type" value="Genomic_DNA"/>
</dbReference>
<dbReference type="Gene3D" id="3.40.50.280">
    <property type="entry name" value="Cobalamin-binding domain"/>
    <property type="match status" value="1"/>
</dbReference>
<dbReference type="EC" id="5.4.99.2" evidence="4"/>
<evidence type="ECO:0000313" key="10">
    <source>
        <dbReference type="EMBL" id="GLW95417.1"/>
    </source>
</evidence>
<dbReference type="FunFam" id="3.20.20.240:FF:000001">
    <property type="entry name" value="Probable methylmalonyl-coa mutase"/>
    <property type="match status" value="1"/>
</dbReference>
<reference evidence="10" key="1">
    <citation type="submission" date="2023-02" db="EMBL/GenBank/DDBJ databases">
        <title>Actinokineospora globicatena NBRC 15670.</title>
        <authorList>
            <person name="Ichikawa N."/>
            <person name="Sato H."/>
            <person name="Tonouchi N."/>
        </authorList>
    </citation>
    <scope>NUCLEOTIDE SEQUENCE</scope>
    <source>
        <strain evidence="10">NBRC 15670</strain>
    </source>
</reference>
<dbReference type="InterPro" id="IPR006159">
    <property type="entry name" value="Acid_CoA_mut_C"/>
</dbReference>
<dbReference type="InterPro" id="IPR058549">
    <property type="entry name" value="MeMalonylCoA_mutase_a/b_site"/>
</dbReference>
<evidence type="ECO:0000256" key="1">
    <source>
        <dbReference type="ARBA" id="ARBA00001922"/>
    </source>
</evidence>
<organism evidence="10 11">
    <name type="scientific">Actinokineospora globicatena</name>
    <dbReference type="NCBI Taxonomy" id="103729"/>
    <lineage>
        <taxon>Bacteria</taxon>
        <taxon>Bacillati</taxon>
        <taxon>Actinomycetota</taxon>
        <taxon>Actinomycetes</taxon>
        <taxon>Pseudonocardiales</taxon>
        <taxon>Pseudonocardiaceae</taxon>
        <taxon>Actinokineospora</taxon>
    </lineage>
</organism>
<dbReference type="SUPFAM" id="SSF51703">
    <property type="entry name" value="Cobalamin (vitamin B12)-dependent enzymes"/>
    <property type="match status" value="1"/>
</dbReference>
<name>A0A9W6VBK9_9PSEU</name>
<evidence type="ECO:0000259" key="9">
    <source>
        <dbReference type="PROSITE" id="PS51332"/>
    </source>
</evidence>
<dbReference type="GO" id="GO:0004494">
    <property type="term" value="F:methylmalonyl-CoA mutase activity"/>
    <property type="evidence" value="ECO:0007669"/>
    <property type="project" value="UniProtKB-EC"/>
</dbReference>
<proteinExistence type="inferred from homology"/>
<dbReference type="PANTHER" id="PTHR48101">
    <property type="entry name" value="METHYLMALONYL-COA MUTASE, MITOCHONDRIAL-RELATED"/>
    <property type="match status" value="1"/>
</dbReference>
<dbReference type="NCBIfam" id="NF006944">
    <property type="entry name" value="PRK09426.1"/>
    <property type="match status" value="1"/>
</dbReference>
<evidence type="ECO:0000256" key="7">
    <source>
        <dbReference type="ARBA" id="ARBA00023235"/>
    </source>
</evidence>
<dbReference type="InterPro" id="IPR016176">
    <property type="entry name" value="Cbl-dep_enz_cat"/>
</dbReference>
<dbReference type="PANTHER" id="PTHR48101:SF4">
    <property type="entry name" value="METHYLMALONYL-COA MUTASE, MITOCHONDRIAL"/>
    <property type="match status" value="1"/>
</dbReference>
<dbReference type="Pfam" id="PF02310">
    <property type="entry name" value="B12-binding"/>
    <property type="match status" value="1"/>
</dbReference>
<keyword evidence="7" id="KW-0413">Isomerase</keyword>
<evidence type="ECO:0000256" key="4">
    <source>
        <dbReference type="ARBA" id="ARBA00012398"/>
    </source>
</evidence>
<dbReference type="NCBIfam" id="TIGR00640">
    <property type="entry name" value="acid_CoA_mut_C"/>
    <property type="match status" value="1"/>
</dbReference>
<evidence type="ECO:0000256" key="6">
    <source>
        <dbReference type="ARBA" id="ARBA00022723"/>
    </source>
</evidence>
<keyword evidence="8" id="KW-0170">Cobalt</keyword>
<dbReference type="Gene3D" id="3.20.20.240">
    <property type="entry name" value="Methylmalonyl-CoA mutase"/>
    <property type="match status" value="1"/>
</dbReference>
<accession>A0A9W6VBK9</accession>
<dbReference type="CDD" id="cd03679">
    <property type="entry name" value="MM_CoA_mutase_alpha_like"/>
    <property type="match status" value="1"/>
</dbReference>
<dbReference type="GO" id="GO:0046872">
    <property type="term" value="F:metal ion binding"/>
    <property type="evidence" value="ECO:0007669"/>
    <property type="project" value="UniProtKB-KW"/>
</dbReference>
<dbReference type="InterPro" id="IPR006098">
    <property type="entry name" value="MMCoA_mutase_a_cat"/>
</dbReference>
<dbReference type="Pfam" id="PF01642">
    <property type="entry name" value="MM_CoA_mutase"/>
    <property type="match status" value="1"/>
</dbReference>
<comment type="caution">
    <text evidence="10">The sequence shown here is derived from an EMBL/GenBank/DDBJ whole genome shotgun (WGS) entry which is preliminary data.</text>
</comment>
<dbReference type="CDD" id="cd02071">
    <property type="entry name" value="MM_CoA_mut_B12_BD"/>
    <property type="match status" value="1"/>
</dbReference>
<comment type="subunit">
    <text evidence="3">Heterodimer of an alpha and a beta chain.</text>
</comment>
<dbReference type="RefSeq" id="WP_285613217.1">
    <property type="nucleotide sequence ID" value="NZ_BSSD01000013.1"/>
</dbReference>
<dbReference type="InterPro" id="IPR036724">
    <property type="entry name" value="Cobalamin-bd_sf"/>
</dbReference>
<gene>
    <name evidence="10" type="ORF">Aglo03_62330</name>
</gene>
<dbReference type="GO" id="GO:0031419">
    <property type="term" value="F:cobalamin binding"/>
    <property type="evidence" value="ECO:0007669"/>
    <property type="project" value="UniProtKB-KW"/>
</dbReference>
<sequence>MTIPDFGGIDLGAPTPTTAADWRAALHDATGKGADALTWETPEGIAVKPVYTADDTAGLDFLQTYPGIAPYLRGPYPTMYVNQPWTIRQYAGFSTAEESNAFYRRNLAAGQKGLSVAFDLATHRGYDSDHPRVAGDVGMAGVAIDSIHDMRQLFDGIPLDKMSVSMTMNGAVLPVLALYVVAAEEQGVAPQQLAGTIQNDILKEFMVRNTYIYPPGPSMRIISDIFAFTSRNMPKYNSISISGYHMQEAGATADLELAYTLADGVEYIRAGRAAGLGVDEFAPRLSFFWAIGMNFFMEVAKMRAARLLWARLVKGFDPAQDKSLSLRTHCQTSGWSLTAQDVYNNVVRTCVEAMAATQGHTQSLHTNALDEALALPTDFSARIARNTQLLLQQESGTTRVIDPWGGSAFVERLTYELAAKAWGHISEVEAAGGMAKAIDAGIPKLRIEEAAARTQARIDSGRQPVIGVNKYQLADDEQIDVLKVDNAGVRGQQLAKLRRLREERDADSVAAKLDALTRAADGTGNLLELAIDAARAKATVGEISEALGKVWGRHAAQIRTISGVYRDEVGKSSTTVDETRAIVDAFADAEGRRPRILVAKMGQDGHDRGQKVIATAFADLGFDVDVGPLFSTPGEVARQAVEADVHVVGVNSLAAGHLTLVPALRAELAALGRDDIVIVVGGVIPPQDFAELRAAGAAEIFPPGTVIADAAARLLRTLAERLGHRLG</sequence>
<feature type="domain" description="B12-binding" evidence="9">
    <location>
        <begin position="593"/>
        <end position="725"/>
    </location>
</feature>
<comment type="cofactor">
    <cofactor evidence="1">
        <name>adenosylcob(III)alamin</name>
        <dbReference type="ChEBI" id="CHEBI:18408"/>
    </cofactor>
</comment>
<comment type="similarity">
    <text evidence="2">Belongs to the methylmalonyl-CoA mutase family.</text>
</comment>
<dbReference type="AlphaFoldDB" id="A0A9W6VBK9"/>
<dbReference type="SUPFAM" id="SSF52242">
    <property type="entry name" value="Cobalamin (vitamin B12)-binding domain"/>
    <property type="match status" value="1"/>
</dbReference>
<evidence type="ECO:0000256" key="2">
    <source>
        <dbReference type="ARBA" id="ARBA00008465"/>
    </source>
</evidence>
<dbReference type="InterPro" id="IPR006158">
    <property type="entry name" value="Cobalamin-bd"/>
</dbReference>
<dbReference type="Proteomes" id="UP001165042">
    <property type="component" value="Unassembled WGS sequence"/>
</dbReference>
<evidence type="ECO:0000256" key="3">
    <source>
        <dbReference type="ARBA" id="ARBA00011870"/>
    </source>
</evidence>
<evidence type="ECO:0000256" key="8">
    <source>
        <dbReference type="ARBA" id="ARBA00023285"/>
    </source>
</evidence>
<keyword evidence="6" id="KW-0479">Metal-binding</keyword>
<keyword evidence="5" id="KW-0846">Cobalamin</keyword>
<protein>
    <recommendedName>
        <fullName evidence="4">methylmalonyl-CoA mutase</fullName>
        <ecNumber evidence="4">5.4.99.2</ecNumber>
    </recommendedName>
</protein>
<dbReference type="PROSITE" id="PS00544">
    <property type="entry name" value="METMALONYL_COA_MUTASE"/>
    <property type="match status" value="1"/>
</dbReference>
<dbReference type="PROSITE" id="PS51332">
    <property type="entry name" value="B12_BINDING"/>
    <property type="match status" value="1"/>
</dbReference>
<dbReference type="GO" id="GO:0019678">
    <property type="term" value="P:propionate metabolic process, methylmalonyl pathway"/>
    <property type="evidence" value="ECO:0007669"/>
    <property type="project" value="TreeGrafter"/>
</dbReference>